<sequence length="163" mass="18607">MMVSWLPWLLLVVAASVKGDAVQSESMGHVTAHFGKALAKCREELGLTPEILDEFQNFWREDFEVVHRELGCALICMSNNFELYNDDVRIHHDNMHDYIKSFPKGEELSPKMVELLHNCEKQFDDIVDDCDRVVKMAACFKRDAKAAGIAPEVAMIEAVMEKY</sequence>
<evidence type="ECO:0000256" key="1">
    <source>
        <dbReference type="ARBA" id="ARBA00008098"/>
    </source>
</evidence>
<feature type="signal peptide" evidence="4">
    <location>
        <begin position="1"/>
        <end position="21"/>
    </location>
</feature>
<dbReference type="SMART" id="SM00708">
    <property type="entry name" value="PhBP"/>
    <property type="match status" value="1"/>
</dbReference>
<evidence type="ECO:0000256" key="4">
    <source>
        <dbReference type="SAM" id="SignalP"/>
    </source>
</evidence>
<feature type="disulfide bond" evidence="3">
    <location>
        <begin position="41"/>
        <end position="76"/>
    </location>
</feature>
<proteinExistence type="evidence at transcript level"/>
<dbReference type="EMBL" id="MG256560">
    <property type="protein sequence ID" value="AWT50455.1"/>
    <property type="molecule type" value="mRNA"/>
</dbReference>
<reference evidence="5" key="1">
    <citation type="journal article" date="2018" name="Pest Manag. Sci.">
        <title>Molecular characterization and functional analysis of pheromone binding proteins and general odorant binding proteins from Carposina sasakii Matsumura (Lepidoptera: Carposinidae).</title>
        <authorList>
            <person name="Tian Z."/>
            <person name="Qiu G."/>
            <person name="Li Y."/>
            <person name="Zhang H."/>
            <person name="Yan W."/>
            <person name="Yue Q."/>
            <person name="Sun L."/>
        </authorList>
    </citation>
    <scope>NUCLEOTIDE SEQUENCE</scope>
</reference>
<feature type="chain" id="PRO_5016003680" evidence="4">
    <location>
        <begin position="22"/>
        <end position="163"/>
    </location>
</feature>
<dbReference type="PRINTS" id="PR00484">
    <property type="entry name" value="PBPGOBP"/>
</dbReference>
<dbReference type="CDD" id="cd23992">
    <property type="entry name" value="PBP_GOBP"/>
    <property type="match status" value="1"/>
</dbReference>
<feature type="disulfide bond" evidence="3">
    <location>
        <begin position="119"/>
        <end position="139"/>
    </location>
</feature>
<dbReference type="AlphaFoldDB" id="A0A2U9PF26"/>
<keyword evidence="4" id="KW-0732">Signal</keyword>
<dbReference type="SUPFAM" id="SSF47565">
    <property type="entry name" value="Insect pheromone/odorant-binding proteins"/>
    <property type="match status" value="1"/>
</dbReference>
<dbReference type="Gene3D" id="1.10.238.20">
    <property type="entry name" value="Pheromone/general odorant binding protein domain"/>
    <property type="match status" value="1"/>
</dbReference>
<accession>A0A2U9PF26</accession>
<dbReference type="PIRSF" id="PIRSF015604">
    <property type="entry name" value="Odorant/phero_bd"/>
    <property type="match status" value="1"/>
</dbReference>
<dbReference type="InterPro" id="IPR006072">
    <property type="entry name" value="Odorant/phero-bd_Lep"/>
</dbReference>
<dbReference type="InterPro" id="IPR036728">
    <property type="entry name" value="PBP_GOBP_sf"/>
</dbReference>
<dbReference type="InterPro" id="IPR006170">
    <property type="entry name" value="PBP/GOBP"/>
</dbReference>
<keyword evidence="2" id="KW-0813">Transport</keyword>
<name>A0A2U9PF26_CARSA</name>
<dbReference type="Pfam" id="PF01395">
    <property type="entry name" value="PBP_GOBP"/>
    <property type="match status" value="1"/>
</dbReference>
<protein>
    <submittedName>
        <fullName evidence="5">Odorant-binding protein 2</fullName>
    </submittedName>
</protein>
<evidence type="ECO:0000256" key="3">
    <source>
        <dbReference type="PIRSR" id="PIRSR015604-1"/>
    </source>
</evidence>
<dbReference type="GO" id="GO:0005549">
    <property type="term" value="F:odorant binding"/>
    <property type="evidence" value="ECO:0007669"/>
    <property type="project" value="InterPro"/>
</dbReference>
<feature type="disulfide bond" evidence="3">
    <location>
        <begin position="72"/>
        <end position="130"/>
    </location>
</feature>
<keyword evidence="3" id="KW-1015">Disulfide bond</keyword>
<evidence type="ECO:0000313" key="5">
    <source>
        <dbReference type="EMBL" id="AWT50455.1"/>
    </source>
</evidence>
<evidence type="ECO:0000256" key="2">
    <source>
        <dbReference type="ARBA" id="ARBA00022448"/>
    </source>
</evidence>
<organism evidence="5">
    <name type="scientific">Carposina sasakii</name>
    <name type="common">Peach fruit moth</name>
    <name type="synonym">Carposina niponensis</name>
    <dbReference type="NCBI Taxonomy" id="252295"/>
    <lineage>
        <taxon>Eukaryota</taxon>
        <taxon>Metazoa</taxon>
        <taxon>Ecdysozoa</taxon>
        <taxon>Arthropoda</taxon>
        <taxon>Hexapoda</taxon>
        <taxon>Insecta</taxon>
        <taxon>Pterygota</taxon>
        <taxon>Neoptera</taxon>
        <taxon>Endopterygota</taxon>
        <taxon>Lepidoptera</taxon>
        <taxon>Glossata</taxon>
        <taxon>Ditrysia</taxon>
        <taxon>Copromorphoidea</taxon>
        <taxon>Carposinidae</taxon>
        <taxon>Carposina</taxon>
    </lineage>
</organism>
<comment type="similarity">
    <text evidence="1">Belongs to the PBP/GOBP family.</text>
</comment>